<dbReference type="InterPro" id="IPR036259">
    <property type="entry name" value="MFS_trans_sf"/>
</dbReference>
<dbReference type="PANTHER" id="PTHR11360:SF287">
    <property type="entry name" value="MFS MONOCARBOXYLATE TRANSPORTER"/>
    <property type="match status" value="1"/>
</dbReference>
<evidence type="ECO:0000313" key="7">
    <source>
        <dbReference type="Proteomes" id="UP000663841"/>
    </source>
</evidence>
<feature type="transmembrane region" description="Helical" evidence="4">
    <location>
        <begin position="229"/>
        <end position="249"/>
    </location>
</feature>
<feature type="transmembrane region" description="Helical" evidence="4">
    <location>
        <begin position="613"/>
        <end position="632"/>
    </location>
</feature>
<dbReference type="GO" id="GO:0022857">
    <property type="term" value="F:transmembrane transporter activity"/>
    <property type="evidence" value="ECO:0007669"/>
    <property type="project" value="InterPro"/>
</dbReference>
<feature type="region of interest" description="Disordered" evidence="3">
    <location>
        <begin position="490"/>
        <end position="510"/>
    </location>
</feature>
<gene>
    <name evidence="6" type="ORF">RDB_LOCUS204781</name>
</gene>
<feature type="transmembrane region" description="Helical" evidence="4">
    <location>
        <begin position="60"/>
        <end position="83"/>
    </location>
</feature>
<dbReference type="Gene3D" id="1.20.1250.20">
    <property type="entry name" value="MFS general substrate transporter like domains"/>
    <property type="match status" value="4"/>
</dbReference>
<feature type="transmembrane region" description="Helical" evidence="4">
    <location>
        <begin position="671"/>
        <end position="690"/>
    </location>
</feature>
<accession>A0A8H3CEI2</accession>
<dbReference type="PROSITE" id="PS50850">
    <property type="entry name" value="MFS"/>
    <property type="match status" value="1"/>
</dbReference>
<keyword evidence="4" id="KW-0812">Transmembrane</keyword>
<reference evidence="6" key="1">
    <citation type="submission" date="2021-01" db="EMBL/GenBank/DDBJ databases">
        <authorList>
            <person name="Kaushik A."/>
        </authorList>
    </citation>
    <scope>NUCLEOTIDE SEQUENCE</scope>
    <source>
        <strain evidence="6">AG3-T5</strain>
    </source>
</reference>
<dbReference type="InterPro" id="IPR020846">
    <property type="entry name" value="MFS_dom"/>
</dbReference>
<proteinExistence type="inferred from homology"/>
<feature type="region of interest" description="Disordered" evidence="3">
    <location>
        <begin position="1"/>
        <end position="41"/>
    </location>
</feature>
<evidence type="ECO:0000256" key="1">
    <source>
        <dbReference type="ARBA" id="ARBA00004141"/>
    </source>
</evidence>
<keyword evidence="4" id="KW-0472">Membrane</keyword>
<feature type="domain" description="Major facilitator superfamily (MFS) profile" evidence="5">
    <location>
        <begin position="755"/>
        <end position="949"/>
    </location>
</feature>
<dbReference type="EMBL" id="CAJMWW010000653">
    <property type="protein sequence ID" value="CAE6480211.1"/>
    <property type="molecule type" value="Genomic_DNA"/>
</dbReference>
<keyword evidence="4" id="KW-1133">Transmembrane helix</keyword>
<feature type="transmembrane region" description="Helical" evidence="4">
    <location>
        <begin position="411"/>
        <end position="432"/>
    </location>
</feature>
<dbReference type="PANTHER" id="PTHR11360">
    <property type="entry name" value="MONOCARBOXYLATE TRANSPORTER"/>
    <property type="match status" value="1"/>
</dbReference>
<feature type="transmembrane region" description="Helical" evidence="4">
    <location>
        <begin position="750"/>
        <end position="773"/>
    </location>
</feature>
<feature type="transmembrane region" description="Helical" evidence="4">
    <location>
        <begin position="820"/>
        <end position="839"/>
    </location>
</feature>
<evidence type="ECO:0000313" key="6">
    <source>
        <dbReference type="EMBL" id="CAE6480211.1"/>
    </source>
</evidence>
<feature type="transmembrane region" description="Helical" evidence="4">
    <location>
        <begin position="452"/>
        <end position="473"/>
    </location>
</feature>
<name>A0A8H3CEI2_9AGAM</name>
<dbReference type="AlphaFoldDB" id="A0A8H3CEI2"/>
<protein>
    <recommendedName>
        <fullName evidence="5">Major facilitator superfamily (MFS) profile domain-containing protein</fullName>
    </recommendedName>
</protein>
<feature type="transmembrane region" description="Helical" evidence="4">
    <location>
        <begin position="345"/>
        <end position="364"/>
    </location>
</feature>
<evidence type="ECO:0000256" key="2">
    <source>
        <dbReference type="ARBA" id="ARBA00006727"/>
    </source>
</evidence>
<feature type="transmembrane region" description="Helical" evidence="4">
    <location>
        <begin position="198"/>
        <end position="222"/>
    </location>
</feature>
<feature type="transmembrane region" description="Helical" evidence="4">
    <location>
        <begin position="319"/>
        <end position="339"/>
    </location>
</feature>
<organism evidence="6 7">
    <name type="scientific">Rhizoctonia solani</name>
    <dbReference type="NCBI Taxonomy" id="456999"/>
    <lineage>
        <taxon>Eukaryota</taxon>
        <taxon>Fungi</taxon>
        <taxon>Dikarya</taxon>
        <taxon>Basidiomycota</taxon>
        <taxon>Agaricomycotina</taxon>
        <taxon>Agaricomycetes</taxon>
        <taxon>Cantharellales</taxon>
        <taxon>Ceratobasidiaceae</taxon>
        <taxon>Rhizoctonia</taxon>
    </lineage>
</organism>
<evidence type="ECO:0000256" key="4">
    <source>
        <dbReference type="SAM" id="Phobius"/>
    </source>
</evidence>
<dbReference type="SUPFAM" id="SSF103473">
    <property type="entry name" value="MFS general substrate transporter"/>
    <property type="match status" value="2"/>
</dbReference>
<dbReference type="Pfam" id="PF07690">
    <property type="entry name" value="MFS_1"/>
    <property type="match status" value="2"/>
</dbReference>
<comment type="similarity">
    <text evidence="2">Belongs to the major facilitator superfamily. Monocarboxylate porter (TC 2.A.1.13) family.</text>
</comment>
<comment type="caution">
    <text evidence="6">The sequence shown here is derived from an EMBL/GenBank/DDBJ whole genome shotgun (WGS) entry which is preliminary data.</text>
</comment>
<feature type="transmembrane region" description="Helical" evidence="4">
    <location>
        <begin position="277"/>
        <end position="298"/>
    </location>
</feature>
<feature type="transmembrane region" description="Helical" evidence="4">
    <location>
        <begin position="371"/>
        <end position="391"/>
    </location>
</feature>
<feature type="transmembrane region" description="Helical" evidence="4">
    <location>
        <begin position="103"/>
        <end position="126"/>
    </location>
</feature>
<sequence>MSTSGNVELGVFDGNKSRPEPRPVATRGSSGRSALNDEPSRSDFVLGTNALELPPVDTGFGAWSFVASAFALDTLIWGFGLTYGVFQDFFIRNKTFGHASEAALGAVGTISLAIEYASLMFLILVAQQWRHRVRKIRYYHLQGLLTARCPVDTLNDVDVPLHMLRQSDLREFCNTGAGGLYAPIIVYISEWFSARKGLATAIIFGGMGAGGALYPLVVNYLLARLGFRWTLRIWAVFMFAASATSLYFIQPRLPVTRPSGARNIGLLSLIKNQHWSFTYNPLFICMASTTFIQALAYFPVSLYMSVYTTSLGLPSVDGTIVLAVFNLATAVGQILFGYFCDLVPYHYIVIVSGAGASLSAYLLWGFAHNLGVIFAFVVIFGTLSGGFSSVWPAASVDIVGPDHQATVPSVIGVLGIPKGIAAVVGPIIAAALHHPHESAVRTAYSGYGFRDVTLFVGSMMFVTAAGGVSSKLLSHSLMDPTSGGIELGDLQSSKSHTKPQLTTTKHSSGLNTSVNKVSRSDYLLGTNASELPPVDTGLGAWSFVASAFALDTLVWGFGLTYGVFQEYFIRKKTFGNASEAALGAVGTISVAMEYASAMLVILAAQQWRHRIPLIMWTCLGICCISLVCASFVTQVWQLILAQGVCFGIGAGGLYAPIVVYLSEWFSVRKGLATAIIFGGTGVGGSLYPLAVNYLLENLGFRWTLRIWAAFMFAVSAVCLFFIKPRLPASRPSGSRNIGLLALVKNQHWSFIYSPLCICIASTTFIQALAYFPVSLYMSVYTTSLGLPPTNGTIVLAVFNLATVVGQILFGYFCDRAPYSYVIITSGVGASLSAYLLWGFAHNLGIIFAFVIAFGTLSGGFSSIWPAASAEIVGPDHQATVPSVFGVLGIAKGIAAVIGPVIAAALHNPRESAVRTAYSGYGFRDVTLFVGSMMLATAAGGVSSKVLSRR</sequence>
<feature type="transmembrane region" description="Helical" evidence="4">
    <location>
        <begin position="925"/>
        <end position="946"/>
    </location>
</feature>
<dbReference type="GO" id="GO:0016020">
    <property type="term" value="C:membrane"/>
    <property type="evidence" value="ECO:0007669"/>
    <property type="project" value="UniProtKB-SubCell"/>
</dbReference>
<feature type="transmembrane region" description="Helical" evidence="4">
    <location>
        <begin position="793"/>
        <end position="813"/>
    </location>
</feature>
<comment type="subcellular location">
    <subcellularLocation>
        <location evidence="1">Membrane</location>
        <topology evidence="1">Multi-pass membrane protein</topology>
    </subcellularLocation>
</comment>
<dbReference type="InterPro" id="IPR011701">
    <property type="entry name" value="MFS"/>
</dbReference>
<feature type="transmembrane region" description="Helical" evidence="4">
    <location>
        <begin position="172"/>
        <end position="192"/>
    </location>
</feature>
<evidence type="ECO:0000256" key="3">
    <source>
        <dbReference type="SAM" id="MobiDB-lite"/>
    </source>
</evidence>
<feature type="transmembrane region" description="Helical" evidence="4">
    <location>
        <begin position="879"/>
        <end position="905"/>
    </location>
</feature>
<feature type="transmembrane region" description="Helical" evidence="4">
    <location>
        <begin position="702"/>
        <end position="722"/>
    </location>
</feature>
<dbReference type="Proteomes" id="UP000663841">
    <property type="component" value="Unassembled WGS sequence"/>
</dbReference>
<feature type="transmembrane region" description="Helical" evidence="4">
    <location>
        <begin position="638"/>
        <end position="659"/>
    </location>
</feature>
<feature type="transmembrane region" description="Helical" evidence="4">
    <location>
        <begin position="540"/>
        <end position="564"/>
    </location>
</feature>
<evidence type="ECO:0000259" key="5">
    <source>
        <dbReference type="PROSITE" id="PS50850"/>
    </source>
</evidence>
<dbReference type="InterPro" id="IPR050327">
    <property type="entry name" value="Proton-linked_MCT"/>
</dbReference>
<feature type="transmembrane region" description="Helical" evidence="4">
    <location>
        <begin position="845"/>
        <end position="867"/>
    </location>
</feature>